<gene>
    <name evidence="2" type="ORF">MPRM_09380</name>
</gene>
<feature type="region of interest" description="Disordered" evidence="1">
    <location>
        <begin position="1"/>
        <end position="27"/>
    </location>
</feature>
<proteinExistence type="predicted"/>
<dbReference type="RefSeq" id="WP_139825946.1">
    <property type="nucleotide sequence ID" value="NZ_AP022614.1"/>
</dbReference>
<dbReference type="AlphaFoldDB" id="A0A7I7YQV9"/>
<name>A0A7I7YQV9_9MYCO</name>
<reference evidence="2 3" key="1">
    <citation type="journal article" date="2019" name="Emerg. Microbes Infect.">
        <title>Comprehensive subspecies identification of 175 nontuberculous mycobacteria species based on 7547 genomic profiles.</title>
        <authorList>
            <person name="Matsumoto Y."/>
            <person name="Kinjo T."/>
            <person name="Motooka D."/>
            <person name="Nabeya D."/>
            <person name="Jung N."/>
            <person name="Uechi K."/>
            <person name="Horii T."/>
            <person name="Iida T."/>
            <person name="Fujita J."/>
            <person name="Nakamura S."/>
        </authorList>
    </citation>
    <scope>NUCLEOTIDE SEQUENCE [LARGE SCALE GENOMIC DNA]</scope>
    <source>
        <strain evidence="2 3">JCM 14742</strain>
    </source>
</reference>
<accession>A0A7I7YQV9</accession>
<protein>
    <submittedName>
        <fullName evidence="2">Uncharacterized protein</fullName>
    </submittedName>
</protein>
<keyword evidence="3" id="KW-1185">Reference proteome</keyword>
<sequence>MDAHVPMSGCSHMQTRRDTGGAGSGHVTAAPSECAVQRVVVDTNVPIVANGRSDPSEGSASPECRLAAVEFLEATLSSRIVLLDSDNEIKDEYHRYLNPRGEPGIGDRFYLQMLNSLPTRVERIDLPRDGDGQYEDFPDDTELWTFDRSDRKFAALARRTSSPVANATDSDWLNHREQLARNGIVVHFVCGCDRNTWYER</sequence>
<dbReference type="EMBL" id="AP022614">
    <property type="protein sequence ID" value="BBZ43657.1"/>
    <property type="molecule type" value="Genomic_DNA"/>
</dbReference>
<dbReference type="Proteomes" id="UP000467105">
    <property type="component" value="Chromosome"/>
</dbReference>
<organism evidence="2 3">
    <name type="scientific">Mycobacterium parmense</name>
    <dbReference type="NCBI Taxonomy" id="185642"/>
    <lineage>
        <taxon>Bacteria</taxon>
        <taxon>Bacillati</taxon>
        <taxon>Actinomycetota</taxon>
        <taxon>Actinomycetes</taxon>
        <taxon>Mycobacteriales</taxon>
        <taxon>Mycobacteriaceae</taxon>
        <taxon>Mycobacterium</taxon>
        <taxon>Mycobacterium simiae complex</taxon>
    </lineage>
</organism>
<evidence type="ECO:0000256" key="1">
    <source>
        <dbReference type="SAM" id="MobiDB-lite"/>
    </source>
</evidence>
<dbReference type="OrthoDB" id="165658at2"/>
<evidence type="ECO:0000313" key="2">
    <source>
        <dbReference type="EMBL" id="BBZ43657.1"/>
    </source>
</evidence>
<evidence type="ECO:0000313" key="3">
    <source>
        <dbReference type="Proteomes" id="UP000467105"/>
    </source>
</evidence>